<feature type="domain" description="Outer membrane protein beta-barrel" evidence="3">
    <location>
        <begin position="15"/>
        <end position="199"/>
    </location>
</feature>
<organism evidence="4 5">
    <name type="scientific">Yoonia maricola</name>
    <dbReference type="NCBI Taxonomy" id="420999"/>
    <lineage>
        <taxon>Bacteria</taxon>
        <taxon>Pseudomonadati</taxon>
        <taxon>Pseudomonadota</taxon>
        <taxon>Alphaproteobacteria</taxon>
        <taxon>Rhodobacterales</taxon>
        <taxon>Paracoccaceae</taxon>
        <taxon>Yoonia</taxon>
    </lineage>
</organism>
<evidence type="ECO:0000256" key="1">
    <source>
        <dbReference type="ARBA" id="ARBA00022729"/>
    </source>
</evidence>
<proteinExistence type="predicted"/>
<accession>A0A2M8WMB8</accession>
<dbReference type="RefSeq" id="WP_100366906.1">
    <property type="nucleotide sequence ID" value="NZ_PGTY01000001.1"/>
</dbReference>
<keyword evidence="5" id="KW-1185">Reference proteome</keyword>
<dbReference type="SUPFAM" id="SSF56925">
    <property type="entry name" value="OMPA-like"/>
    <property type="match status" value="1"/>
</dbReference>
<gene>
    <name evidence="4" type="ORF">BC777_0886</name>
</gene>
<sequence length="199" mass="21400">MKKKPISFKNSFATTCLLMAWLPSAGLADWSGGYAGLSLGQSTSGEMSADDEGFTDVSTFETDPILSAFGGYQIQQGLIIYGGEIEIARQTNVDQRFDDGDELSFDASFIDLKARAGYDLGYSMVYGVLGYSQVNAEAAAGEDVDFDGASFGLGVDYQFNDQFTLGAEYLARRTTGTNDDGIDADVDFDTLAVRASFNF</sequence>
<evidence type="ECO:0000256" key="2">
    <source>
        <dbReference type="SAM" id="SignalP"/>
    </source>
</evidence>
<feature type="chain" id="PRO_5015006375" evidence="2">
    <location>
        <begin position="29"/>
        <end position="199"/>
    </location>
</feature>
<evidence type="ECO:0000313" key="4">
    <source>
        <dbReference type="EMBL" id="PJI92043.1"/>
    </source>
</evidence>
<feature type="signal peptide" evidence="2">
    <location>
        <begin position="1"/>
        <end position="28"/>
    </location>
</feature>
<dbReference type="EMBL" id="PGTY01000001">
    <property type="protein sequence ID" value="PJI92043.1"/>
    <property type="molecule type" value="Genomic_DNA"/>
</dbReference>
<keyword evidence="1 2" id="KW-0732">Signal</keyword>
<dbReference type="AlphaFoldDB" id="A0A2M8WMB8"/>
<dbReference type="InterPro" id="IPR011250">
    <property type="entry name" value="OMP/PagP_B-barrel"/>
</dbReference>
<evidence type="ECO:0000259" key="3">
    <source>
        <dbReference type="Pfam" id="PF13505"/>
    </source>
</evidence>
<dbReference type="OrthoDB" id="268975at2"/>
<reference evidence="4 5" key="1">
    <citation type="submission" date="2017-11" db="EMBL/GenBank/DDBJ databases">
        <title>Genomic Encyclopedia of Archaeal and Bacterial Type Strains, Phase II (KMG-II): From Individual Species to Whole Genera.</title>
        <authorList>
            <person name="Goeker M."/>
        </authorList>
    </citation>
    <scope>NUCLEOTIDE SEQUENCE [LARGE SCALE GENOMIC DNA]</scope>
    <source>
        <strain evidence="4 5">DSM 29128</strain>
    </source>
</reference>
<dbReference type="Pfam" id="PF13505">
    <property type="entry name" value="OMP_b-brl"/>
    <property type="match status" value="1"/>
</dbReference>
<dbReference type="Gene3D" id="2.40.160.20">
    <property type="match status" value="1"/>
</dbReference>
<protein>
    <submittedName>
        <fullName evidence="4">Putative outer membrane protein</fullName>
    </submittedName>
</protein>
<dbReference type="Proteomes" id="UP000228531">
    <property type="component" value="Unassembled WGS sequence"/>
</dbReference>
<name>A0A2M8WMB8_9RHOB</name>
<dbReference type="InterPro" id="IPR027385">
    <property type="entry name" value="Beta-barrel_OMP"/>
</dbReference>
<comment type="caution">
    <text evidence="4">The sequence shown here is derived from an EMBL/GenBank/DDBJ whole genome shotgun (WGS) entry which is preliminary data.</text>
</comment>
<evidence type="ECO:0000313" key="5">
    <source>
        <dbReference type="Proteomes" id="UP000228531"/>
    </source>
</evidence>